<evidence type="ECO:0000313" key="1">
    <source>
        <dbReference type="EMBL" id="MFD2572081.1"/>
    </source>
</evidence>
<dbReference type="Gene3D" id="1.20.1440.60">
    <property type="entry name" value="23S rRNA-intervening sequence"/>
    <property type="match status" value="1"/>
</dbReference>
<dbReference type="InterPro" id="IPR012657">
    <property type="entry name" value="23S_rRNA-intervening_sequence"/>
</dbReference>
<dbReference type="Proteomes" id="UP001597469">
    <property type="component" value="Unassembled WGS sequence"/>
</dbReference>
<comment type="caution">
    <text evidence="1">The sequence shown here is derived from an EMBL/GenBank/DDBJ whole genome shotgun (WGS) entry which is preliminary data.</text>
</comment>
<organism evidence="1 2">
    <name type="scientific">Spirosoma soli</name>
    <dbReference type="NCBI Taxonomy" id="1770529"/>
    <lineage>
        <taxon>Bacteria</taxon>
        <taxon>Pseudomonadati</taxon>
        <taxon>Bacteroidota</taxon>
        <taxon>Cytophagia</taxon>
        <taxon>Cytophagales</taxon>
        <taxon>Cytophagaceae</taxon>
        <taxon>Spirosoma</taxon>
    </lineage>
</organism>
<protein>
    <submittedName>
        <fullName evidence="1">Four helix bundle protein</fullName>
    </submittedName>
</protein>
<keyword evidence="2" id="KW-1185">Reference proteome</keyword>
<sequence length="122" mass="14114">MIRNFRFESLEIWQISIQVGDELFDIADSLENKKLFRFAEQLHGAGLSITNNIAEGAGSISKKEFYQFLNYARRSCYECANIIIVVQRRGYIVEETKQALFSRLDELSRKITDFQKALLPSV</sequence>
<evidence type="ECO:0000313" key="2">
    <source>
        <dbReference type="Proteomes" id="UP001597469"/>
    </source>
</evidence>
<accession>A0ABW5M6V2</accession>
<dbReference type="PANTHER" id="PTHR38471:SF2">
    <property type="entry name" value="FOUR HELIX BUNDLE PROTEIN"/>
    <property type="match status" value="1"/>
</dbReference>
<dbReference type="InterPro" id="IPR036583">
    <property type="entry name" value="23S_rRNA_IVS_sf"/>
</dbReference>
<dbReference type="SUPFAM" id="SSF158446">
    <property type="entry name" value="IVS-encoded protein-like"/>
    <property type="match status" value="1"/>
</dbReference>
<dbReference type="RefSeq" id="WP_381524168.1">
    <property type="nucleotide sequence ID" value="NZ_JBHULN010000009.1"/>
</dbReference>
<dbReference type="EMBL" id="JBHULN010000009">
    <property type="protein sequence ID" value="MFD2572081.1"/>
    <property type="molecule type" value="Genomic_DNA"/>
</dbReference>
<proteinExistence type="predicted"/>
<name>A0ABW5M6V2_9BACT</name>
<gene>
    <name evidence="1" type="ORF">ACFSUS_15660</name>
</gene>
<dbReference type="Pfam" id="PF05635">
    <property type="entry name" value="23S_rRNA_IVP"/>
    <property type="match status" value="1"/>
</dbReference>
<dbReference type="NCBIfam" id="TIGR02436">
    <property type="entry name" value="four helix bundle protein"/>
    <property type="match status" value="1"/>
</dbReference>
<reference evidence="2" key="1">
    <citation type="journal article" date="2019" name="Int. J. Syst. Evol. Microbiol.">
        <title>The Global Catalogue of Microorganisms (GCM) 10K type strain sequencing project: providing services to taxonomists for standard genome sequencing and annotation.</title>
        <authorList>
            <consortium name="The Broad Institute Genomics Platform"/>
            <consortium name="The Broad Institute Genome Sequencing Center for Infectious Disease"/>
            <person name="Wu L."/>
            <person name="Ma J."/>
        </authorList>
    </citation>
    <scope>NUCLEOTIDE SEQUENCE [LARGE SCALE GENOMIC DNA]</scope>
    <source>
        <strain evidence="2">KCTC 42805</strain>
    </source>
</reference>
<dbReference type="PANTHER" id="PTHR38471">
    <property type="entry name" value="FOUR HELIX BUNDLE PROTEIN"/>
    <property type="match status" value="1"/>
</dbReference>